<reference evidence="1" key="1">
    <citation type="submission" date="2021-05" db="EMBL/GenBank/DDBJ databases">
        <authorList>
            <person name="Pietrasiak N."/>
            <person name="Ward R."/>
            <person name="Stajich J.E."/>
            <person name="Kurbessoian T."/>
        </authorList>
    </citation>
    <scope>NUCLEOTIDE SEQUENCE</scope>
    <source>
        <strain evidence="1">HA4357-MV3</strain>
    </source>
</reference>
<dbReference type="AlphaFoldDB" id="A0A9E3H9L6"/>
<evidence type="ECO:0000313" key="2">
    <source>
        <dbReference type="Proteomes" id="UP000813215"/>
    </source>
</evidence>
<organism evidence="1 2">
    <name type="scientific">Pelatocladus maniniholoensis HA4357-MV3</name>
    <dbReference type="NCBI Taxonomy" id="1117104"/>
    <lineage>
        <taxon>Bacteria</taxon>
        <taxon>Bacillati</taxon>
        <taxon>Cyanobacteriota</taxon>
        <taxon>Cyanophyceae</taxon>
        <taxon>Nostocales</taxon>
        <taxon>Nostocaceae</taxon>
        <taxon>Pelatocladus</taxon>
    </lineage>
</organism>
<sequence length="130" mass="15019">MKVKIQIVVESDNGDSQVVQEIMQIERGALQPENLGLKLAEAKTLLQNIQHTLAEQQVAEYSQQQELCLHCSQKLLHKDKRTIVYRTLFGKLHLQCPRLFHCPCQEQPTRSFNPVANLLPERTSRELLYL</sequence>
<protein>
    <submittedName>
        <fullName evidence="1">Uncharacterized protein</fullName>
    </submittedName>
</protein>
<gene>
    <name evidence="1" type="ORF">KME28_16070</name>
</gene>
<dbReference type="Proteomes" id="UP000813215">
    <property type="component" value="Unassembled WGS sequence"/>
</dbReference>
<comment type="caution">
    <text evidence="1">The sequence shown here is derived from an EMBL/GenBank/DDBJ whole genome shotgun (WGS) entry which is preliminary data.</text>
</comment>
<proteinExistence type="predicted"/>
<evidence type="ECO:0000313" key="1">
    <source>
        <dbReference type="EMBL" id="MBW4433192.1"/>
    </source>
</evidence>
<dbReference type="EMBL" id="JAHHHW010000099">
    <property type="protein sequence ID" value="MBW4433192.1"/>
    <property type="molecule type" value="Genomic_DNA"/>
</dbReference>
<name>A0A9E3H9L6_9NOST</name>
<reference evidence="1" key="2">
    <citation type="journal article" date="2022" name="Microbiol. Resour. Announc.">
        <title>Metagenome Sequencing to Explore Phylogenomics of Terrestrial Cyanobacteria.</title>
        <authorList>
            <person name="Ward R.D."/>
            <person name="Stajich J.E."/>
            <person name="Johansen J.R."/>
            <person name="Huntemann M."/>
            <person name="Clum A."/>
            <person name="Foster B."/>
            <person name="Foster B."/>
            <person name="Roux S."/>
            <person name="Palaniappan K."/>
            <person name="Varghese N."/>
            <person name="Mukherjee S."/>
            <person name="Reddy T.B.K."/>
            <person name="Daum C."/>
            <person name="Copeland A."/>
            <person name="Chen I.A."/>
            <person name="Ivanova N.N."/>
            <person name="Kyrpides N.C."/>
            <person name="Shapiro N."/>
            <person name="Eloe-Fadrosh E.A."/>
            <person name="Pietrasiak N."/>
        </authorList>
    </citation>
    <scope>NUCLEOTIDE SEQUENCE</scope>
    <source>
        <strain evidence="1">HA4357-MV3</strain>
    </source>
</reference>
<accession>A0A9E3H9L6</accession>